<dbReference type="RefSeq" id="WP_078744838.1">
    <property type="nucleotide sequence ID" value="NZ_FUXG01000006.1"/>
</dbReference>
<organism evidence="3 4">
    <name type="scientific">Oceanospirillum multiglobuliferum</name>
    <dbReference type="NCBI Taxonomy" id="64969"/>
    <lineage>
        <taxon>Bacteria</taxon>
        <taxon>Pseudomonadati</taxon>
        <taxon>Pseudomonadota</taxon>
        <taxon>Gammaproteobacteria</taxon>
        <taxon>Oceanospirillales</taxon>
        <taxon>Oceanospirillaceae</taxon>
        <taxon>Oceanospirillum</taxon>
    </lineage>
</organism>
<dbReference type="GO" id="GO:0005829">
    <property type="term" value="C:cytosol"/>
    <property type="evidence" value="ECO:0007669"/>
    <property type="project" value="TreeGrafter"/>
</dbReference>
<evidence type="ECO:0000313" key="3">
    <source>
        <dbReference type="EMBL" id="OPX55705.1"/>
    </source>
</evidence>
<sequence length="374" mass="41826">MRLPLTNPPKHICILRLSALGDVCNLVPAVRAIQQHWPETKITWITGKAEHSLLLGLSGVEFVVYDKKTGLKGMRAIWSQLKHSRFDVLLHMQQALRGSLLSLGLKADLRLGYDKGRAKDWQWLFTDQQLAPRAQDHVLESFMDFPRALGVPLPEPLNPAELCWEIPIPEAAKQEAARHCDFSGLGLAGASSYWVLSPCSTQRARNFRSWTIEGYAELIDQFYEKYQQPCILTGGPTEQELAYAAGIMARVKSPVLDLVGKTSVKGLLAVIQNAQFVVAPDSGPVHIANAVGVPVIGIFATTNPRRAGPYLWRDYVVDCYPKALQQFMNKTSDEVKWGQRVRFEEAMAVVSTADVLQQIERLQADQKIRIEVMQ</sequence>
<dbReference type="PANTHER" id="PTHR30160:SF21">
    <property type="entry name" value="LIPOPOLYSACCHARIDE CORE HEPTOSYLTRANSFERASE OPSX"/>
    <property type="match status" value="1"/>
</dbReference>
<name>A0A1V4T516_9GAMM</name>
<accession>A0A1V4T516</accession>
<dbReference type="CDD" id="cd03789">
    <property type="entry name" value="GT9_LPS_heptosyltransferase"/>
    <property type="match status" value="1"/>
</dbReference>
<proteinExistence type="predicted"/>
<dbReference type="GO" id="GO:0008713">
    <property type="term" value="F:ADP-heptose-lipopolysaccharide heptosyltransferase activity"/>
    <property type="evidence" value="ECO:0007669"/>
    <property type="project" value="TreeGrafter"/>
</dbReference>
<dbReference type="AlphaFoldDB" id="A0A1V4T516"/>
<protein>
    <submittedName>
        <fullName evidence="3">Glycosyl transferase</fullName>
    </submittedName>
</protein>
<dbReference type="InterPro" id="IPR051199">
    <property type="entry name" value="LPS_LOS_Heptosyltrfase"/>
</dbReference>
<dbReference type="SUPFAM" id="SSF53756">
    <property type="entry name" value="UDP-Glycosyltransferase/glycogen phosphorylase"/>
    <property type="match status" value="1"/>
</dbReference>
<comment type="caution">
    <text evidence="3">The sequence shown here is derived from an EMBL/GenBank/DDBJ whole genome shotgun (WGS) entry which is preliminary data.</text>
</comment>
<dbReference type="Proteomes" id="UP000191418">
    <property type="component" value="Unassembled WGS sequence"/>
</dbReference>
<dbReference type="GO" id="GO:0009244">
    <property type="term" value="P:lipopolysaccharide core region biosynthetic process"/>
    <property type="evidence" value="ECO:0007669"/>
    <property type="project" value="TreeGrafter"/>
</dbReference>
<keyword evidence="4" id="KW-1185">Reference proteome</keyword>
<keyword evidence="1" id="KW-0328">Glycosyltransferase</keyword>
<evidence type="ECO:0000256" key="2">
    <source>
        <dbReference type="ARBA" id="ARBA00022679"/>
    </source>
</evidence>
<keyword evidence="2 3" id="KW-0808">Transferase</keyword>
<dbReference type="Gene3D" id="3.40.50.2000">
    <property type="entry name" value="Glycogen Phosphorylase B"/>
    <property type="match status" value="2"/>
</dbReference>
<dbReference type="STRING" id="64969.SAMN02745127_01219"/>
<dbReference type="InterPro" id="IPR002201">
    <property type="entry name" value="Glyco_trans_9"/>
</dbReference>
<evidence type="ECO:0000256" key="1">
    <source>
        <dbReference type="ARBA" id="ARBA00022676"/>
    </source>
</evidence>
<dbReference type="PANTHER" id="PTHR30160">
    <property type="entry name" value="TETRAACYLDISACCHARIDE 4'-KINASE-RELATED"/>
    <property type="match status" value="1"/>
</dbReference>
<dbReference type="EMBL" id="MTSM01000007">
    <property type="protein sequence ID" value="OPX55705.1"/>
    <property type="molecule type" value="Genomic_DNA"/>
</dbReference>
<reference evidence="3 4" key="1">
    <citation type="submission" date="2017-01" db="EMBL/GenBank/DDBJ databases">
        <title>Genome Sequencing of a Marine Spirillum, Oceanospirillum multiglobuliferum ATCC 33336, from Japan.</title>
        <authorList>
            <person name="Carney J.G."/>
            <person name="Trachtenberg A.M."/>
            <person name="Rheaume B.A."/>
            <person name="Linnane J.D."/>
            <person name="Pitts N.L."/>
            <person name="Mykles D.L."/>
            <person name="Maclea K.S."/>
        </authorList>
    </citation>
    <scope>NUCLEOTIDE SEQUENCE [LARGE SCALE GENOMIC DNA]</scope>
    <source>
        <strain evidence="3 4">ATCC 33336</strain>
    </source>
</reference>
<evidence type="ECO:0000313" key="4">
    <source>
        <dbReference type="Proteomes" id="UP000191418"/>
    </source>
</evidence>
<dbReference type="Pfam" id="PF01075">
    <property type="entry name" value="Glyco_transf_9"/>
    <property type="match status" value="1"/>
</dbReference>
<dbReference type="OrthoDB" id="9781892at2"/>
<gene>
    <name evidence="3" type="ORF">BTE48_07365</name>
</gene>